<dbReference type="Proteomes" id="UP000014411">
    <property type="component" value="Unassembled WGS sequence"/>
</dbReference>
<keyword evidence="9" id="KW-1185">Reference proteome</keyword>
<dbReference type="eggNOG" id="COG1252">
    <property type="taxonomic scope" value="Bacteria"/>
</dbReference>
<sequence>MSNPSTSSDKLQPHDPDQGARPSGTHQIVVVGGGIAGLEIASKLPGSTRNASIAVTLVDREPAYVWKPMLHTIAAGTTDVSQQETSYISQARNRHFVFETGELKGIDRKERKLHLKPLEIEGRSILPERAISYDTLILATGSEANDFGTPGVRDHCLTIDSRSQAMKFNREVMAHMLEALAAKSSLHIAVVGGGATGVELAAELVQLADTSAYYGAAGLRDQVKVTLIESGPNLLGAFPNRVAIAARERIEKLGVTVLTGARVVAAEAGCLRLADGTQIDAGLKVWAAGVKASDACASFDGLEVTRNNQIVVRPTLQTTRDPGIFAVGDCSSLSVGDPGRPLPPAAQVAHQQASHLIRHLPGWLEGKDMPSFSYRDFGSIVSLGGYGAYGSLGQFGLFTGGFLRGRVAQLGHVLLYRSHQSRLHGFWRGGLIWLADMINSHVRARIRLPDR</sequence>
<evidence type="ECO:0000256" key="1">
    <source>
        <dbReference type="ARBA" id="ARBA00005272"/>
    </source>
</evidence>
<dbReference type="GO" id="GO:0003954">
    <property type="term" value="F:NADH dehydrogenase activity"/>
    <property type="evidence" value="ECO:0007669"/>
    <property type="project" value="InterPro"/>
</dbReference>
<evidence type="ECO:0000256" key="5">
    <source>
        <dbReference type="ARBA" id="ARBA00023027"/>
    </source>
</evidence>
<evidence type="ECO:0000259" key="7">
    <source>
        <dbReference type="Pfam" id="PF07992"/>
    </source>
</evidence>
<feature type="region of interest" description="Disordered" evidence="6">
    <location>
        <begin position="1"/>
        <end position="25"/>
    </location>
</feature>
<dbReference type="AlphaFoldDB" id="S3HE97"/>
<dbReference type="Pfam" id="PF07992">
    <property type="entry name" value="Pyr_redox_2"/>
    <property type="match status" value="1"/>
</dbReference>
<accession>S3HE97</accession>
<dbReference type="InterPro" id="IPR023753">
    <property type="entry name" value="FAD/NAD-binding_dom"/>
</dbReference>
<comment type="caution">
    <text evidence="8">The sequence shown here is derived from an EMBL/GenBank/DDBJ whole genome shotgun (WGS) entry which is preliminary data.</text>
</comment>
<evidence type="ECO:0000256" key="6">
    <source>
        <dbReference type="SAM" id="MobiDB-lite"/>
    </source>
</evidence>
<protein>
    <submittedName>
        <fullName evidence="8">NADH dehydrogenase</fullName>
    </submittedName>
</protein>
<dbReference type="InterPro" id="IPR045024">
    <property type="entry name" value="NDH-2"/>
</dbReference>
<dbReference type="HOGENOM" id="CLU_021377_7_0_5"/>
<evidence type="ECO:0000256" key="3">
    <source>
        <dbReference type="ARBA" id="ARBA00022827"/>
    </source>
</evidence>
<gene>
    <name evidence="8" type="ORF">RGCCGE502_20995</name>
</gene>
<comment type="similarity">
    <text evidence="1">Belongs to the NADH dehydrogenase family.</text>
</comment>
<dbReference type="EMBL" id="AEYE02000025">
    <property type="protein sequence ID" value="EPE96385.1"/>
    <property type="molecule type" value="Genomic_DNA"/>
</dbReference>
<dbReference type="SUPFAM" id="SSF51905">
    <property type="entry name" value="FAD/NAD(P)-binding domain"/>
    <property type="match status" value="1"/>
</dbReference>
<organism evidence="8 9">
    <name type="scientific">Rhizobium grahamii CCGE 502</name>
    <dbReference type="NCBI Taxonomy" id="990285"/>
    <lineage>
        <taxon>Bacteria</taxon>
        <taxon>Pseudomonadati</taxon>
        <taxon>Pseudomonadota</taxon>
        <taxon>Alphaproteobacteria</taxon>
        <taxon>Hyphomicrobiales</taxon>
        <taxon>Rhizobiaceae</taxon>
        <taxon>Rhizobium/Agrobacterium group</taxon>
        <taxon>Rhizobium</taxon>
    </lineage>
</organism>
<dbReference type="PRINTS" id="PR00411">
    <property type="entry name" value="PNDRDTASEI"/>
</dbReference>
<keyword evidence="5" id="KW-0520">NAD</keyword>
<dbReference type="GO" id="GO:0008137">
    <property type="term" value="F:NADH dehydrogenase (ubiquinone) activity"/>
    <property type="evidence" value="ECO:0007669"/>
    <property type="project" value="TreeGrafter"/>
</dbReference>
<feature type="compositionally biased region" description="Polar residues" evidence="6">
    <location>
        <begin position="1"/>
        <end position="10"/>
    </location>
</feature>
<dbReference type="PRINTS" id="PR00368">
    <property type="entry name" value="FADPNR"/>
</dbReference>
<dbReference type="RefSeq" id="WP_016556157.1">
    <property type="nucleotide sequence ID" value="NZ_AEYE02000025.1"/>
</dbReference>
<evidence type="ECO:0000256" key="2">
    <source>
        <dbReference type="ARBA" id="ARBA00022630"/>
    </source>
</evidence>
<feature type="domain" description="FAD/NAD(P)-binding" evidence="7">
    <location>
        <begin position="27"/>
        <end position="353"/>
    </location>
</feature>
<dbReference type="PANTHER" id="PTHR43706">
    <property type="entry name" value="NADH DEHYDROGENASE"/>
    <property type="match status" value="1"/>
</dbReference>
<name>S3HE97_9HYPH</name>
<evidence type="ECO:0000313" key="9">
    <source>
        <dbReference type="Proteomes" id="UP000014411"/>
    </source>
</evidence>
<proteinExistence type="inferred from homology"/>
<reference evidence="8 9" key="1">
    <citation type="journal article" date="2012" name="J. Bacteriol.">
        <title>Genome sequence of Rhizobium grahamii CCGE502, a broad-host-range symbiont with low nodulation competitiveness in Phaseolus vulgaris.</title>
        <authorList>
            <person name="Althabegoiti M.J."/>
            <person name="Lozano L."/>
            <person name="Torres-Tejerizo G."/>
            <person name="Ormeno-Orrillo E."/>
            <person name="Rogel M.A."/>
            <person name="Gonzalez V."/>
            <person name="Martinez-Romero E."/>
        </authorList>
    </citation>
    <scope>NUCLEOTIDE SEQUENCE [LARGE SCALE GENOMIC DNA]</scope>
    <source>
        <strain evidence="8 9">CCGE 502</strain>
    </source>
</reference>
<evidence type="ECO:0000313" key="8">
    <source>
        <dbReference type="EMBL" id="EPE96385.1"/>
    </source>
</evidence>
<keyword evidence="3" id="KW-0274">FAD</keyword>
<dbReference type="PANTHER" id="PTHR43706:SF9">
    <property type="entry name" value="TYPE II NADH:QUINONE OXIDOREDUCTASE"/>
    <property type="match status" value="1"/>
</dbReference>
<dbReference type="Gene3D" id="3.50.50.100">
    <property type="match status" value="1"/>
</dbReference>
<keyword evidence="4" id="KW-0560">Oxidoreductase</keyword>
<evidence type="ECO:0000256" key="4">
    <source>
        <dbReference type="ARBA" id="ARBA00023002"/>
    </source>
</evidence>
<dbReference type="STRING" id="990285.RGCCGE502_20995"/>
<dbReference type="InterPro" id="IPR036188">
    <property type="entry name" value="FAD/NAD-bd_sf"/>
</dbReference>
<keyword evidence="2" id="KW-0285">Flavoprotein</keyword>